<feature type="transmembrane region" description="Helical" evidence="8">
    <location>
        <begin position="410"/>
        <end position="432"/>
    </location>
</feature>
<dbReference type="EMBL" id="QWLM01000020">
    <property type="protein sequence ID" value="RHW44076.1"/>
    <property type="molecule type" value="Genomic_DNA"/>
</dbReference>
<dbReference type="AlphaFoldDB" id="A0A417Z0V2"/>
<evidence type="ECO:0000256" key="3">
    <source>
        <dbReference type="ARBA" id="ARBA00022475"/>
    </source>
</evidence>
<evidence type="ECO:0000256" key="1">
    <source>
        <dbReference type="ARBA" id="ARBA00004651"/>
    </source>
</evidence>
<keyword evidence="6" id="KW-0406">Ion transport</keyword>
<feature type="transmembrane region" description="Helical" evidence="8">
    <location>
        <begin position="164"/>
        <end position="184"/>
    </location>
</feature>
<protein>
    <submittedName>
        <fullName evidence="9">TrkH family potassium uptake protein</fullName>
    </submittedName>
</protein>
<keyword evidence="5 8" id="KW-1133">Transmembrane helix</keyword>
<feature type="transmembrane region" description="Helical" evidence="8">
    <location>
        <begin position="354"/>
        <end position="375"/>
    </location>
</feature>
<keyword evidence="2" id="KW-0813">Transport</keyword>
<dbReference type="RefSeq" id="WP_118914752.1">
    <property type="nucleotide sequence ID" value="NZ_CBCRVH010000021.1"/>
</dbReference>
<evidence type="ECO:0000256" key="6">
    <source>
        <dbReference type="ARBA" id="ARBA00023065"/>
    </source>
</evidence>
<reference evidence="9 10" key="1">
    <citation type="submission" date="2018-08" db="EMBL/GenBank/DDBJ databases">
        <title>Whole genome sequence analysis of Dermacoccus abyssi bacteria isolated from Deep Mariana trench Micromonospora spp reveals genes involved in the environmental adaptation and production of secondary metabolites.</title>
        <authorList>
            <person name="Abdel-Mageed W.M."/>
            <person name="Lehri B."/>
            <person name="Nouioui I."/>
            <person name="Goodfellow I."/>
            <person name="Jaspars M."/>
            <person name="Karlyshev A."/>
        </authorList>
    </citation>
    <scope>NUCLEOTIDE SEQUENCE [LARGE SCALE GENOMIC DNA]</scope>
    <source>
        <strain evidence="9 10">MT1.1</strain>
    </source>
</reference>
<accession>A0A417Z0V2</accession>
<dbReference type="Proteomes" id="UP000285376">
    <property type="component" value="Unassembled WGS sequence"/>
</dbReference>
<keyword evidence="4 8" id="KW-0812">Transmembrane</keyword>
<gene>
    <name evidence="9" type="ORF">D1832_13435</name>
</gene>
<evidence type="ECO:0000256" key="5">
    <source>
        <dbReference type="ARBA" id="ARBA00022989"/>
    </source>
</evidence>
<evidence type="ECO:0000256" key="4">
    <source>
        <dbReference type="ARBA" id="ARBA00022692"/>
    </source>
</evidence>
<organism evidence="9 10">
    <name type="scientific">Dermacoccus abyssi</name>
    <dbReference type="NCBI Taxonomy" id="322596"/>
    <lineage>
        <taxon>Bacteria</taxon>
        <taxon>Bacillati</taxon>
        <taxon>Actinomycetota</taxon>
        <taxon>Actinomycetes</taxon>
        <taxon>Micrococcales</taxon>
        <taxon>Dermacoccaceae</taxon>
        <taxon>Dermacoccus</taxon>
    </lineage>
</organism>
<evidence type="ECO:0000313" key="10">
    <source>
        <dbReference type="Proteomes" id="UP000285376"/>
    </source>
</evidence>
<name>A0A417Z0V2_9MICO</name>
<proteinExistence type="predicted"/>
<feature type="transmembrane region" description="Helical" evidence="8">
    <location>
        <begin position="196"/>
        <end position="219"/>
    </location>
</feature>
<feature type="transmembrane region" description="Helical" evidence="8">
    <location>
        <begin position="231"/>
        <end position="252"/>
    </location>
</feature>
<feature type="transmembrane region" description="Helical" evidence="8">
    <location>
        <begin position="313"/>
        <end position="333"/>
    </location>
</feature>
<feature type="transmembrane region" description="Helical" evidence="8">
    <location>
        <begin position="79"/>
        <end position="104"/>
    </location>
</feature>
<evidence type="ECO:0000256" key="7">
    <source>
        <dbReference type="ARBA" id="ARBA00023136"/>
    </source>
</evidence>
<keyword evidence="3" id="KW-1003">Cell membrane</keyword>
<feature type="transmembrane region" description="Helical" evidence="8">
    <location>
        <begin position="130"/>
        <end position="155"/>
    </location>
</feature>
<dbReference type="GO" id="GO:0008324">
    <property type="term" value="F:monoatomic cation transmembrane transporter activity"/>
    <property type="evidence" value="ECO:0007669"/>
    <property type="project" value="InterPro"/>
</dbReference>
<sequence>MAAATRGRRKFLRHPSQVVALAFAAAILVGAVLLSLPIATHDPGRAPFVTSLFTATSAICVTGLSTVDTPNYWTPFGQVVILVLVQIGGFGVMTLASLLGLVLARKVGLRTRVTTAQETKSQAIGDLRSLLLGVLRVTVVIESVTAIALVLRWWLGYGESFGRAAYLGVFHAVSAFNNAGFALFSDSLMSYATDPLIVGPISIAVTLGGIGFPVIMELLRQHKPHRWSLHTKITLLMTSVLFVGGAILLTALEWNNPQTLGTHHGFDKLLVGLFHSVAPRSSGFNTWDNGAIEDGTLIATIALMFIGGGSAGTAGGIKVTTFFLLLIAIIAEVRGEEDATAFDRRIDSRAMRQALTVALIGIAAIISGTIALTQMTHLPLRDAMFETTSAYATVGLSTGVTPELPPSAQILVSGLMFFGRLGPITLVSALAIRESSRRYKLPEGRPIIG</sequence>
<feature type="transmembrane region" description="Helical" evidence="8">
    <location>
        <begin position="18"/>
        <end position="40"/>
    </location>
</feature>
<dbReference type="PANTHER" id="PTHR32024">
    <property type="entry name" value="TRK SYSTEM POTASSIUM UPTAKE PROTEIN TRKG-RELATED"/>
    <property type="match status" value="1"/>
</dbReference>
<dbReference type="GO" id="GO:0030001">
    <property type="term" value="P:metal ion transport"/>
    <property type="evidence" value="ECO:0007669"/>
    <property type="project" value="UniProtKB-ARBA"/>
</dbReference>
<dbReference type="Pfam" id="PF02386">
    <property type="entry name" value="TrkH"/>
    <property type="match status" value="1"/>
</dbReference>
<dbReference type="InterPro" id="IPR003445">
    <property type="entry name" value="Cat_transpt"/>
</dbReference>
<keyword evidence="7 8" id="KW-0472">Membrane</keyword>
<evidence type="ECO:0000313" key="9">
    <source>
        <dbReference type="EMBL" id="RHW44076.1"/>
    </source>
</evidence>
<comment type="subcellular location">
    <subcellularLocation>
        <location evidence="1">Cell membrane</location>
        <topology evidence="1">Multi-pass membrane protein</topology>
    </subcellularLocation>
</comment>
<comment type="caution">
    <text evidence="9">The sequence shown here is derived from an EMBL/GenBank/DDBJ whole genome shotgun (WGS) entry which is preliminary data.</text>
</comment>
<evidence type="ECO:0000256" key="8">
    <source>
        <dbReference type="SAM" id="Phobius"/>
    </source>
</evidence>
<evidence type="ECO:0000256" key="2">
    <source>
        <dbReference type="ARBA" id="ARBA00022448"/>
    </source>
</evidence>
<feature type="transmembrane region" description="Helical" evidence="8">
    <location>
        <begin position="46"/>
        <end position="67"/>
    </location>
</feature>
<dbReference type="PANTHER" id="PTHR32024:SF1">
    <property type="entry name" value="KTR SYSTEM POTASSIUM UPTAKE PROTEIN B"/>
    <property type="match status" value="1"/>
</dbReference>
<dbReference type="GO" id="GO:0005886">
    <property type="term" value="C:plasma membrane"/>
    <property type="evidence" value="ECO:0007669"/>
    <property type="project" value="UniProtKB-SubCell"/>
</dbReference>